<evidence type="ECO:0000313" key="1">
    <source>
        <dbReference type="EMBL" id="MBA4655871.1"/>
    </source>
</evidence>
<accession>A0A7C9A1X3</accession>
<name>A0A7C9A1X3_OPUST</name>
<organism evidence="1">
    <name type="scientific">Opuntia streptacantha</name>
    <name type="common">Prickly pear cactus</name>
    <name type="synonym">Opuntia cardona</name>
    <dbReference type="NCBI Taxonomy" id="393608"/>
    <lineage>
        <taxon>Eukaryota</taxon>
        <taxon>Viridiplantae</taxon>
        <taxon>Streptophyta</taxon>
        <taxon>Embryophyta</taxon>
        <taxon>Tracheophyta</taxon>
        <taxon>Spermatophyta</taxon>
        <taxon>Magnoliopsida</taxon>
        <taxon>eudicotyledons</taxon>
        <taxon>Gunneridae</taxon>
        <taxon>Pentapetalae</taxon>
        <taxon>Caryophyllales</taxon>
        <taxon>Cactineae</taxon>
        <taxon>Cactaceae</taxon>
        <taxon>Opuntioideae</taxon>
        <taxon>Opuntia</taxon>
    </lineage>
</organism>
<reference evidence="1" key="1">
    <citation type="journal article" date="2013" name="J. Plant Res.">
        <title>Effect of fungi and light on seed germination of three Opuntia species from semiarid lands of central Mexico.</title>
        <authorList>
            <person name="Delgado-Sanchez P."/>
            <person name="Jimenez-Bremont J.F."/>
            <person name="Guerrero-Gonzalez Mde L."/>
            <person name="Flores J."/>
        </authorList>
    </citation>
    <scope>NUCLEOTIDE SEQUENCE</scope>
    <source>
        <tissue evidence="1">Cladode</tissue>
    </source>
</reference>
<sequence length="105" mass="11546">MHNQLHESICFNLSSQSSEAVILTKGLSSHGASASEIQIVLSLICEGLHLPLIAASLFQEMSIVFLNNLAEYVFSTLPNGWLVCTSCQCEFATGLYWYRMSLDAT</sequence>
<reference evidence="1" key="2">
    <citation type="submission" date="2020-07" db="EMBL/GenBank/DDBJ databases">
        <authorList>
            <person name="Vera ALvarez R."/>
            <person name="Arias-Moreno D.M."/>
            <person name="Jimenez-Jacinto V."/>
            <person name="Jimenez-Bremont J.F."/>
            <person name="Swaminathan K."/>
            <person name="Moose S.P."/>
            <person name="Guerrero-Gonzalez M.L."/>
            <person name="Marino-Ramirez L."/>
            <person name="Landsman D."/>
            <person name="Rodriguez-Kessler M."/>
            <person name="Delgado-Sanchez P."/>
        </authorList>
    </citation>
    <scope>NUCLEOTIDE SEQUENCE</scope>
    <source>
        <tissue evidence="1">Cladode</tissue>
    </source>
</reference>
<proteinExistence type="predicted"/>
<protein>
    <submittedName>
        <fullName evidence="1">Uncharacterized protein</fullName>
    </submittedName>
</protein>
<dbReference type="AlphaFoldDB" id="A0A7C9A1X3"/>
<dbReference type="EMBL" id="GISG01189483">
    <property type="protein sequence ID" value="MBA4655871.1"/>
    <property type="molecule type" value="Transcribed_RNA"/>
</dbReference>